<name>A0ABS6U384_9PSEU</name>
<dbReference type="InterPro" id="IPR046198">
    <property type="entry name" value="DUF6230"/>
</dbReference>
<comment type="caution">
    <text evidence="1">The sequence shown here is derived from an EMBL/GenBank/DDBJ whole genome shotgun (WGS) entry which is preliminary data.</text>
</comment>
<dbReference type="Proteomes" id="UP000694300">
    <property type="component" value="Unassembled WGS sequence"/>
</dbReference>
<gene>
    <name evidence="1" type="ORF">I4I82_01735</name>
</gene>
<keyword evidence="2" id="KW-1185">Reference proteome</keyword>
<proteinExistence type="predicted"/>
<organism evidence="1 2">
    <name type="scientific">Pseudonocardia oceani</name>
    <dbReference type="NCBI Taxonomy" id="2792013"/>
    <lineage>
        <taxon>Bacteria</taxon>
        <taxon>Bacillati</taxon>
        <taxon>Actinomycetota</taxon>
        <taxon>Actinomycetes</taxon>
        <taxon>Pseudonocardiales</taxon>
        <taxon>Pseudonocardiaceae</taxon>
        <taxon>Pseudonocardia</taxon>
    </lineage>
</organism>
<accession>A0ABS6U384</accession>
<evidence type="ECO:0000313" key="1">
    <source>
        <dbReference type="EMBL" id="MBW0126418.1"/>
    </source>
</evidence>
<evidence type="ECO:0008006" key="3">
    <source>
        <dbReference type="Google" id="ProtNLM"/>
    </source>
</evidence>
<dbReference type="EMBL" id="JADQDF010000001">
    <property type="protein sequence ID" value="MBW0126418.1"/>
    <property type="molecule type" value="Genomic_DNA"/>
</dbReference>
<reference evidence="1 2" key="1">
    <citation type="submission" date="2020-11" db="EMBL/GenBank/DDBJ databases">
        <title>Pseudonocardia abyssalis sp. nov. and Pseudonocardia oceani sp. nov., description and phylogenomic analysis of two novel actinomycetes isolated from the deep Southern Ocean.</title>
        <authorList>
            <person name="Parra J."/>
        </authorList>
    </citation>
    <scope>NUCLEOTIDE SEQUENCE [LARGE SCALE GENOMIC DNA]</scope>
    <source>
        <strain evidence="2">KRD185</strain>
    </source>
</reference>
<dbReference type="Pfam" id="PF19741">
    <property type="entry name" value="DUF6230"/>
    <property type="match status" value="1"/>
</dbReference>
<dbReference type="RefSeq" id="WP_218595004.1">
    <property type="nucleotide sequence ID" value="NZ_JADQDE010000003.1"/>
</dbReference>
<sequence>MTHRVGTHRAPPSPAGHVRGRRFAMVFLPSMLALGLLTAGVATGAVPVALAMEGRQTLKFTAARFDAEARGVLPSFVQNQDGSRQPVVVLQLSDITIAGACVSTAVDTPLGSYVLRAVTEDSTPIVVGDAQIAIESLDGVGAAGQQILLNRSETAPDGTPVDTSTGGVPVTASGLALDISATARWATVNRLTLSGLRLQVGQDQPECL</sequence>
<protein>
    <recommendedName>
        <fullName evidence="3">Cholesterol esterase</fullName>
    </recommendedName>
</protein>
<evidence type="ECO:0000313" key="2">
    <source>
        <dbReference type="Proteomes" id="UP000694300"/>
    </source>
</evidence>